<keyword evidence="3" id="KW-1185">Reference proteome</keyword>
<protein>
    <recommendedName>
        <fullName evidence="4">Helicase C-terminal domain-containing protein</fullName>
    </recommendedName>
</protein>
<organism evidence="2 3">
    <name type="scientific">Trichoderma breve</name>
    <dbReference type="NCBI Taxonomy" id="2034170"/>
    <lineage>
        <taxon>Eukaryota</taxon>
        <taxon>Fungi</taxon>
        <taxon>Dikarya</taxon>
        <taxon>Ascomycota</taxon>
        <taxon>Pezizomycotina</taxon>
        <taxon>Sordariomycetes</taxon>
        <taxon>Hypocreomycetidae</taxon>
        <taxon>Hypocreales</taxon>
        <taxon>Hypocreaceae</taxon>
        <taxon>Trichoderma</taxon>
    </lineage>
</organism>
<sequence length="409" mass="45572">MMLGALLMAGYKTVTVRSSDKPPAKLAAIQSFSDPKSDTQIFIANINIMSTGVNLHHACDRGILATFHFNAKTLQQVHGRLNRLGQKQAVIWHNIKVKDSFHDHQERMLLMKWVKQLSAECNLPEWMTGALRELMLYELVRSYFNQPFNRYGWVILSGRDGKQMDYYSEESIKLGYACSLVAKLILISENQPYYTEHDDYLAVAMLDLVASQPMSVFEEWLTFAEGRLRVVLELRLTKFIEEAKKAKGEQAQFYRRRMEERQNALAEEIEIADDYDPDGEVLEDEDLDFASDTEDAAVTPDDVDDTVAQEQLEVAPDAVKDVIAEDPAEAAQAEVSVAAQEPTEAAQDEVSVVAQEHIDAVPAEHDAAAEGEVDATNKEKTASANEGEQDGVEEGGASDAPPSNQEAIE</sequence>
<dbReference type="Proteomes" id="UP001140511">
    <property type="component" value="Unassembled WGS sequence"/>
</dbReference>
<evidence type="ECO:0000313" key="3">
    <source>
        <dbReference type="Proteomes" id="UP001140511"/>
    </source>
</evidence>
<accession>A0A9W9B829</accession>
<dbReference type="GeneID" id="80868400"/>
<dbReference type="SUPFAM" id="SSF52540">
    <property type="entry name" value="P-loop containing nucleoside triphosphate hydrolases"/>
    <property type="match status" value="1"/>
</dbReference>
<gene>
    <name evidence="2" type="ORF">T069G_06502</name>
</gene>
<dbReference type="EMBL" id="JAOPEN010000004">
    <property type="protein sequence ID" value="KAJ4858235.1"/>
    <property type="molecule type" value="Genomic_DNA"/>
</dbReference>
<dbReference type="AlphaFoldDB" id="A0A9W9B829"/>
<dbReference type="RefSeq" id="XP_056027291.1">
    <property type="nucleotide sequence ID" value="XM_056173712.1"/>
</dbReference>
<name>A0A9W9B829_9HYPO</name>
<feature type="region of interest" description="Disordered" evidence="1">
    <location>
        <begin position="361"/>
        <end position="409"/>
    </location>
</feature>
<dbReference type="InterPro" id="IPR027417">
    <property type="entry name" value="P-loop_NTPase"/>
</dbReference>
<proteinExistence type="predicted"/>
<dbReference type="Gene3D" id="3.40.50.300">
    <property type="entry name" value="P-loop containing nucleotide triphosphate hydrolases"/>
    <property type="match status" value="1"/>
</dbReference>
<reference evidence="2" key="1">
    <citation type="submission" date="2022-09" db="EMBL/GenBank/DDBJ databases">
        <title>Chromosome-level assembly of Trichoderma breve T069, a fungus used in development of biopesticide product.</title>
        <authorList>
            <person name="Lin R."/>
            <person name="Liu T."/>
        </authorList>
    </citation>
    <scope>NUCLEOTIDE SEQUENCE</scope>
    <source>
        <strain evidence="2">T069</strain>
    </source>
</reference>
<evidence type="ECO:0000313" key="2">
    <source>
        <dbReference type="EMBL" id="KAJ4858235.1"/>
    </source>
</evidence>
<comment type="caution">
    <text evidence="2">The sequence shown here is derived from an EMBL/GenBank/DDBJ whole genome shotgun (WGS) entry which is preliminary data.</text>
</comment>
<evidence type="ECO:0008006" key="4">
    <source>
        <dbReference type="Google" id="ProtNLM"/>
    </source>
</evidence>
<evidence type="ECO:0000256" key="1">
    <source>
        <dbReference type="SAM" id="MobiDB-lite"/>
    </source>
</evidence>